<evidence type="ECO:0000256" key="5">
    <source>
        <dbReference type="ARBA" id="ARBA00022917"/>
    </source>
</evidence>
<evidence type="ECO:0000256" key="6">
    <source>
        <dbReference type="ARBA" id="ARBA00068272"/>
    </source>
</evidence>
<dbReference type="Gene3D" id="2.40.50.140">
    <property type="entry name" value="Nucleic acid-binding proteins"/>
    <property type="match status" value="1"/>
</dbReference>
<dbReference type="PANTHER" id="PTHR33370:SF1">
    <property type="entry name" value="TRANSLATION INITIATION FACTOR IF-1, CHLOROPLASTIC"/>
    <property type="match status" value="1"/>
</dbReference>
<dbReference type="Pfam" id="PF01176">
    <property type="entry name" value="eIF-1a"/>
    <property type="match status" value="1"/>
</dbReference>
<evidence type="ECO:0000256" key="1">
    <source>
        <dbReference type="ARBA" id="ARBA00003935"/>
    </source>
</evidence>
<comment type="subcellular location">
    <subcellularLocation>
        <location evidence="7">Plastid</location>
        <location evidence="7">Chloroplast</location>
    </subcellularLocation>
</comment>
<keyword evidence="5 7" id="KW-0648">Protein biosynthesis</keyword>
<dbReference type="FunFam" id="2.40.50.140:FF:000002">
    <property type="entry name" value="Translation initiation factor IF-1"/>
    <property type="match status" value="1"/>
</dbReference>
<dbReference type="GO" id="GO:0043022">
    <property type="term" value="F:ribosome binding"/>
    <property type="evidence" value="ECO:0007669"/>
    <property type="project" value="UniProtKB-UniRule"/>
</dbReference>
<organism evidence="9">
    <name type="scientific">Taxus wallichiana var. mairei</name>
    <name type="common">Maire's yew</name>
    <name type="synonym">Taxus mairei</name>
    <dbReference type="NCBI Taxonomy" id="120273"/>
    <lineage>
        <taxon>Eukaryota</taxon>
        <taxon>Viridiplantae</taxon>
        <taxon>Streptophyta</taxon>
        <taxon>Embryophyta</taxon>
        <taxon>Tracheophyta</taxon>
        <taxon>Spermatophyta</taxon>
        <taxon>Pinopsida</taxon>
        <taxon>Pinidae</taxon>
        <taxon>Conifers II</taxon>
        <taxon>Cupressales</taxon>
        <taxon>Taxaceae</taxon>
        <taxon>Taxus</taxon>
    </lineage>
</organism>
<reference evidence="10" key="3">
    <citation type="submission" date="2018-05" db="EMBL/GenBank/DDBJ databases">
        <authorList>
            <person name="Fu C.-N."/>
            <person name="Wu C.-S."/>
            <person name="Ye L.-J."/>
            <person name="Mo Z.-Q."/>
            <person name="Liu J."/>
            <person name="Chang Y.-W."/>
            <person name="Li D.-Z."/>
            <person name="Chaw S.-M."/>
            <person name="Gao L.-M."/>
        </authorList>
    </citation>
    <scope>NUCLEOTIDE SEQUENCE</scope>
    <source>
        <strain evidence="12">_JXAUTaxus4</strain>
        <strain evidence="11">_JXAUTTaxus2</strain>
        <strain evidence="10">_Mairei01</strain>
    </source>
</reference>
<comment type="subunit">
    <text evidence="3 7">Component of the 30S ribosomal translation pre-initiation complex which assembles on the 30S ribosome in the order IF-2 and IF-3, IF-1 and N-formylmethionyl-tRNA(fMet); mRNA recruitment can occur at any time during PIC assembly.</text>
</comment>
<feature type="domain" description="S1-like" evidence="8">
    <location>
        <begin position="1"/>
        <end position="72"/>
    </location>
</feature>
<geneLocation type="chloroplast" evidence="9"/>
<dbReference type="EMBL" id="MH390458">
    <property type="protein sequence ID" value="QBK34264.1"/>
    <property type="molecule type" value="Genomic_DNA"/>
</dbReference>
<keyword evidence="7" id="KW-0694">RNA-binding</keyword>
<dbReference type="InterPro" id="IPR004368">
    <property type="entry name" value="TIF_IF1"/>
</dbReference>
<reference evidence="9" key="2">
    <citation type="submission" date="2014-04" db="EMBL/GenBank/DDBJ databases">
        <authorList>
            <person name="Hsu CY."/>
            <person name="Wu CS."/>
            <person name="Chaw SM."/>
        </authorList>
    </citation>
    <scope>NUCLEOTIDE SEQUENCE</scope>
</reference>
<evidence type="ECO:0000259" key="8">
    <source>
        <dbReference type="PROSITE" id="PS50832"/>
    </source>
</evidence>
<dbReference type="EMBL" id="MH390479">
    <property type="protein sequence ID" value="QBK35986.1"/>
    <property type="molecule type" value="Genomic_DNA"/>
</dbReference>
<dbReference type="EMBL" id="AP014575">
    <property type="protein sequence ID" value="BAP47823.1"/>
    <property type="molecule type" value="Genomic_DNA"/>
</dbReference>
<keyword evidence="7" id="KW-0699">rRNA-binding</keyword>
<dbReference type="GO" id="GO:0005829">
    <property type="term" value="C:cytosol"/>
    <property type="evidence" value="ECO:0007669"/>
    <property type="project" value="TreeGrafter"/>
</dbReference>
<evidence type="ECO:0000256" key="7">
    <source>
        <dbReference type="HAMAP-Rule" id="MF_00075"/>
    </source>
</evidence>
<dbReference type="HAMAP" id="MF_00075">
    <property type="entry name" value="IF_1"/>
    <property type="match status" value="1"/>
</dbReference>
<evidence type="ECO:0000313" key="9">
    <source>
        <dbReference type="EMBL" id="BAP47823.1"/>
    </source>
</evidence>
<dbReference type="PROSITE" id="PS50832">
    <property type="entry name" value="S1_IF1_TYPE"/>
    <property type="match status" value="1"/>
</dbReference>
<protein>
    <recommendedName>
        <fullName evidence="6 7">Translation initiation factor IF-1, chloroplastic</fullName>
    </recommendedName>
</protein>
<evidence type="ECO:0000313" key="10">
    <source>
        <dbReference type="EMBL" id="QBK34264.1"/>
    </source>
</evidence>
<reference evidence="9" key="1">
    <citation type="journal article" date="2014" name="Genome Biol. Evol.">
        <title>Ancient nuclear plastid DNA in the yew family (taxaceae).</title>
        <authorList>
            <person name="Hsu C.-Y."/>
            <person name="Wu C.-S."/>
            <person name="Chaw S.-M."/>
        </authorList>
    </citation>
    <scope>NUCLEOTIDE SEQUENCE</scope>
</reference>
<dbReference type="GO" id="GO:0019843">
    <property type="term" value="F:rRNA binding"/>
    <property type="evidence" value="ECO:0007669"/>
    <property type="project" value="UniProtKB-UniRule"/>
</dbReference>
<keyword evidence="4 7" id="KW-0396">Initiation factor</keyword>
<name>A0A089ZX52_TAXWM</name>
<sequence length="80" mass="9301">MVNTNYITEEGVVTEALGNGMFTVHLDSDRDILTYVSGKIRYRRIRIDVGDRVKVEYSPYDKNRGRIIYRNRGMGIDIDE</sequence>
<gene>
    <name evidence="7 9" type="primary">infA</name>
</gene>
<dbReference type="SUPFAM" id="SSF50249">
    <property type="entry name" value="Nucleic acid-binding proteins"/>
    <property type="match status" value="1"/>
</dbReference>
<dbReference type="GO" id="GO:0003743">
    <property type="term" value="F:translation initiation factor activity"/>
    <property type="evidence" value="ECO:0007669"/>
    <property type="project" value="UniProtKB-UniRule"/>
</dbReference>
<evidence type="ECO:0000256" key="3">
    <source>
        <dbReference type="ARBA" id="ARBA00011599"/>
    </source>
</evidence>
<keyword evidence="9" id="KW-0934">Plastid</keyword>
<dbReference type="InterPro" id="IPR012340">
    <property type="entry name" value="NA-bd_OB-fold"/>
</dbReference>
<reference evidence="10" key="4">
    <citation type="journal article" date="2019" name="Sci. Rep.">
        <title>Prevalence of isomeric plastomes and effectiveness of plastome super-barcodes in yews (Taxus) worldwide.</title>
        <authorList>
            <person name="Fu C.N."/>
            <person name="Wu C.S."/>
            <person name="Ye L.J."/>
            <person name="Mo Z.Q."/>
            <person name="Liu J."/>
            <person name="Chang Y.W."/>
            <person name="Li D.Z."/>
            <person name="Chaw S.M."/>
            <person name="Gao L.M."/>
        </authorList>
    </citation>
    <scope>NUCLEOTIDE SEQUENCE</scope>
    <source>
        <strain evidence="12">_JXAUTaxus4</strain>
        <strain evidence="11">_JXAUTTaxus2</strain>
        <strain evidence="10">_Mairei01</strain>
    </source>
</reference>
<dbReference type="InterPro" id="IPR006196">
    <property type="entry name" value="RNA-binding_domain_S1_IF1"/>
</dbReference>
<accession>A0A089ZX52</accession>
<dbReference type="NCBIfam" id="TIGR00008">
    <property type="entry name" value="infA"/>
    <property type="match status" value="1"/>
</dbReference>
<evidence type="ECO:0000313" key="11">
    <source>
        <dbReference type="EMBL" id="QBK35986.1"/>
    </source>
</evidence>
<evidence type="ECO:0000256" key="2">
    <source>
        <dbReference type="ARBA" id="ARBA00010939"/>
    </source>
</evidence>
<dbReference type="EMBL" id="MH390482">
    <property type="protein sequence ID" value="QBK36232.1"/>
    <property type="molecule type" value="Genomic_DNA"/>
</dbReference>
<dbReference type="AlphaFoldDB" id="A0A089ZX52"/>
<proteinExistence type="inferred from homology"/>
<evidence type="ECO:0000256" key="4">
    <source>
        <dbReference type="ARBA" id="ARBA00022540"/>
    </source>
</evidence>
<comment type="function">
    <text evidence="1 7">One of the essential components for the initiation of protein synthesis. Stabilizes the binding of IF-2 and IF-3 on the 30S subunit to which N-formylmethionyl-tRNA(fMet) subsequently binds. Helps modulate mRNA selection, yielding the 30S pre-initiation complex (PIC). Upon addition of the 50S ribosomal subunit IF-1, IF-2 and IF-3 are released leaving the mature 70S translation initiation complex.</text>
</comment>
<dbReference type="PANTHER" id="PTHR33370">
    <property type="entry name" value="TRANSLATION INITIATION FACTOR IF-1, CHLOROPLASTIC"/>
    <property type="match status" value="1"/>
</dbReference>
<keyword evidence="9" id="KW-0150">Chloroplast</keyword>
<dbReference type="GO" id="GO:0009507">
    <property type="term" value="C:chloroplast"/>
    <property type="evidence" value="ECO:0007669"/>
    <property type="project" value="UniProtKB-SubCell"/>
</dbReference>
<comment type="similarity">
    <text evidence="2 7">Belongs to the IF-1 family.</text>
</comment>
<evidence type="ECO:0000313" key="12">
    <source>
        <dbReference type="EMBL" id="QBK36232.1"/>
    </source>
</evidence>